<dbReference type="SUPFAM" id="SSF54719">
    <property type="entry name" value="Fe,Mn superoxide dismutase (SOD), C-terminal domain"/>
    <property type="match status" value="1"/>
</dbReference>
<dbReference type="InterPro" id="IPR019831">
    <property type="entry name" value="Mn/Fe_SOD_N"/>
</dbReference>
<name>A0A4U0UX13_9PEZI</name>
<feature type="region of interest" description="Disordered" evidence="10">
    <location>
        <begin position="319"/>
        <end position="462"/>
    </location>
</feature>
<dbReference type="PANTHER" id="PTHR11404">
    <property type="entry name" value="SUPEROXIDE DISMUTASE 2"/>
    <property type="match status" value="1"/>
</dbReference>
<dbReference type="FunFam" id="1.10.287.990:FF:000001">
    <property type="entry name" value="Superoxide dismutase"/>
    <property type="match status" value="1"/>
</dbReference>
<dbReference type="EMBL" id="NAJP01000031">
    <property type="protein sequence ID" value="TKA40710.1"/>
    <property type="molecule type" value="Genomic_DNA"/>
</dbReference>
<dbReference type="OrthoDB" id="239262at2759"/>
<dbReference type="InterPro" id="IPR019832">
    <property type="entry name" value="Mn/Fe_SOD_C"/>
</dbReference>
<dbReference type="GO" id="GO:0004784">
    <property type="term" value="F:superoxide dismutase activity"/>
    <property type="evidence" value="ECO:0007669"/>
    <property type="project" value="UniProtKB-EC"/>
</dbReference>
<feature type="region of interest" description="Disordered" evidence="10">
    <location>
        <begin position="145"/>
        <end position="232"/>
    </location>
</feature>
<feature type="compositionally biased region" description="Basic and acidic residues" evidence="10">
    <location>
        <begin position="377"/>
        <end position="403"/>
    </location>
</feature>
<evidence type="ECO:0000313" key="14">
    <source>
        <dbReference type="Proteomes" id="UP000310066"/>
    </source>
</evidence>
<keyword evidence="6" id="KW-0560">Oxidoreductase</keyword>
<dbReference type="Gene3D" id="3.55.40.20">
    <property type="entry name" value="Iron/manganese superoxide dismutase, C-terminal domain"/>
    <property type="match status" value="1"/>
</dbReference>
<evidence type="ECO:0000256" key="9">
    <source>
        <dbReference type="SAM" id="Coils"/>
    </source>
</evidence>
<dbReference type="AlphaFoldDB" id="A0A4U0UX13"/>
<feature type="coiled-coil region" evidence="9">
    <location>
        <begin position="237"/>
        <end position="264"/>
    </location>
</feature>
<comment type="caution">
    <text evidence="13">The sequence shown here is derived from an EMBL/GenBank/DDBJ whole genome shotgun (WGS) entry which is preliminary data.</text>
</comment>
<dbReference type="Pfam" id="PF00081">
    <property type="entry name" value="Sod_Fe_N"/>
    <property type="match status" value="1"/>
</dbReference>
<comment type="similarity">
    <text evidence="2">Belongs to the iron/manganese superoxide dismutase family.</text>
</comment>
<feature type="domain" description="Manganese/iron superoxide dismutase C-terminal" evidence="12">
    <location>
        <begin position="542"/>
        <end position="643"/>
    </location>
</feature>
<evidence type="ECO:0000256" key="8">
    <source>
        <dbReference type="ARBA" id="ARBA00049204"/>
    </source>
</evidence>
<feature type="region of interest" description="Disordered" evidence="10">
    <location>
        <begin position="110"/>
        <end position="133"/>
    </location>
</feature>
<reference evidence="13 14" key="1">
    <citation type="submission" date="2017-03" db="EMBL/GenBank/DDBJ databases">
        <title>Genomes of endolithic fungi from Antarctica.</title>
        <authorList>
            <person name="Coleine C."/>
            <person name="Masonjones S."/>
            <person name="Stajich J.E."/>
        </authorList>
    </citation>
    <scope>NUCLEOTIDE SEQUENCE [LARGE SCALE GENOMIC DNA]</scope>
    <source>
        <strain evidence="13 14">CCFEE 5311</strain>
    </source>
</reference>
<feature type="compositionally biased region" description="Basic and acidic residues" evidence="10">
    <location>
        <begin position="450"/>
        <end position="462"/>
    </location>
</feature>
<sequence length="645" mass="68738">MNKVDSEFEVAKALEEVRDSFKPDAGTAEGLDVAPCSQMCEGTGNISPPMVAIGEQRAGQDGPALQDSSANVRATRLNTFLRKDPKPDYRGLYGTAGYFSRKAKAAKALEDGESSAEGMATETGAEDEGGMWVAQGESGRVLGEELEDSQDEHRGRDTSHAGESAEMSGYDEEQVHEASTSARKRLRHSSSPAEITELSEDDAGSLHQMDSAQSTTSLGQAADTDHNGGECDSSSYTLQLEEQVREAQRQIQALTESLAAAQGKSEDSEIVPTGDSHHRPYFFHSFHLTSDTSAKMGWYDYFTDLSSSLTIGTAYAEERSNAGPTVQHGTSDMSTGGEVTSNGMGTAQQRGGATPKGGVSTSVPAAGTNEESSSEAEANKADKAKQDEKDAEKEAPAGHKPGDGGEGSGQAGPGAAGPYGGPLKAAEGEDDEEEAGGDDEQEEEEDEPEDIKPKLEEGTVHEDSAPAISGRIMELHHTKHHQTYVTNYNTVQSQITDALSTGNTAAAIALQPALTFHGGGNLNHTLFFENLAPKTQGGGQPPSGPLAKSIEAHYGSFEKMKTQFVAALAGIQGSGWAWLVQDNETGALGIWQYANQDPVVGKFSPLLGIDAWEHAYYLQYENRKAEYFKEIWGVINWKVAEARMK</sequence>
<dbReference type="EC" id="1.15.1.1" evidence="3"/>
<evidence type="ECO:0000256" key="1">
    <source>
        <dbReference type="ARBA" id="ARBA00001936"/>
    </source>
</evidence>
<evidence type="ECO:0000256" key="10">
    <source>
        <dbReference type="SAM" id="MobiDB-lite"/>
    </source>
</evidence>
<feature type="compositionally biased region" description="Polar residues" evidence="10">
    <location>
        <begin position="322"/>
        <end position="351"/>
    </location>
</feature>
<evidence type="ECO:0000256" key="7">
    <source>
        <dbReference type="ARBA" id="ARBA00023211"/>
    </source>
</evidence>
<keyword evidence="9" id="KW-0175">Coiled coil</keyword>
<dbReference type="GO" id="GO:0005739">
    <property type="term" value="C:mitochondrion"/>
    <property type="evidence" value="ECO:0007669"/>
    <property type="project" value="UniProtKB-ARBA"/>
</dbReference>
<keyword evidence="7" id="KW-0464">Manganese</keyword>
<evidence type="ECO:0000256" key="6">
    <source>
        <dbReference type="ARBA" id="ARBA00023002"/>
    </source>
</evidence>
<dbReference type="PROSITE" id="PS00088">
    <property type="entry name" value="SOD_MN"/>
    <property type="match status" value="1"/>
</dbReference>
<evidence type="ECO:0000259" key="11">
    <source>
        <dbReference type="Pfam" id="PF00081"/>
    </source>
</evidence>
<feature type="compositionally biased region" description="Acidic residues" evidence="10">
    <location>
        <begin position="428"/>
        <end position="449"/>
    </location>
</feature>
<dbReference type="Gene3D" id="1.10.287.990">
    <property type="entry name" value="Fe,Mn superoxide dismutase (SOD) domain"/>
    <property type="match status" value="1"/>
</dbReference>
<feature type="compositionally biased region" description="Gly residues" evidence="10">
    <location>
        <begin position="404"/>
        <end position="420"/>
    </location>
</feature>
<dbReference type="PANTHER" id="PTHR11404:SF6">
    <property type="entry name" value="SUPEROXIDE DISMUTASE [MN], MITOCHONDRIAL"/>
    <property type="match status" value="1"/>
</dbReference>
<proteinExistence type="inferred from homology"/>
<dbReference type="InterPro" id="IPR036324">
    <property type="entry name" value="Mn/Fe_SOD_N_sf"/>
</dbReference>
<dbReference type="InterPro" id="IPR001189">
    <property type="entry name" value="Mn/Fe_SOD"/>
</dbReference>
<dbReference type="PRINTS" id="PR01703">
    <property type="entry name" value="MNSODISMTASE"/>
</dbReference>
<comment type="catalytic activity">
    <reaction evidence="8">
        <text>2 superoxide + 2 H(+) = H2O2 + O2</text>
        <dbReference type="Rhea" id="RHEA:20696"/>
        <dbReference type="ChEBI" id="CHEBI:15378"/>
        <dbReference type="ChEBI" id="CHEBI:15379"/>
        <dbReference type="ChEBI" id="CHEBI:16240"/>
        <dbReference type="ChEBI" id="CHEBI:18421"/>
        <dbReference type="EC" id="1.15.1.1"/>
    </reaction>
</comment>
<dbReference type="FunFam" id="3.55.40.20:FF:000002">
    <property type="entry name" value="Superoxide dismutase"/>
    <property type="match status" value="1"/>
</dbReference>
<dbReference type="STRING" id="329885.A0A4U0UX13"/>
<feature type="compositionally biased region" description="Polar residues" evidence="10">
    <location>
        <begin position="208"/>
        <end position="219"/>
    </location>
</feature>
<dbReference type="InterPro" id="IPR036314">
    <property type="entry name" value="SOD_C_sf"/>
</dbReference>
<dbReference type="InterPro" id="IPR050265">
    <property type="entry name" value="Fe/Mn_Superoxide_Dismutase"/>
</dbReference>
<evidence type="ECO:0000313" key="13">
    <source>
        <dbReference type="EMBL" id="TKA40710.1"/>
    </source>
</evidence>
<protein>
    <recommendedName>
        <fullName evidence="3">superoxide dismutase</fullName>
        <ecNumber evidence="3">1.15.1.1</ecNumber>
    </recommendedName>
</protein>
<feature type="compositionally biased region" description="Basic and acidic residues" evidence="10">
    <location>
        <begin position="151"/>
        <end position="160"/>
    </location>
</feature>
<dbReference type="InterPro" id="IPR019833">
    <property type="entry name" value="Mn/Fe_SOD_BS"/>
</dbReference>
<evidence type="ECO:0000256" key="5">
    <source>
        <dbReference type="ARBA" id="ARBA00022862"/>
    </source>
</evidence>
<keyword evidence="5" id="KW-0049">Antioxidant</keyword>
<evidence type="ECO:0000256" key="4">
    <source>
        <dbReference type="ARBA" id="ARBA00022723"/>
    </source>
</evidence>
<dbReference type="Pfam" id="PF02777">
    <property type="entry name" value="Sod_Fe_C"/>
    <property type="match status" value="1"/>
</dbReference>
<gene>
    <name evidence="13" type="ORF">B0A54_07979</name>
</gene>
<evidence type="ECO:0000256" key="3">
    <source>
        <dbReference type="ARBA" id="ARBA00012682"/>
    </source>
</evidence>
<dbReference type="SUPFAM" id="SSF46609">
    <property type="entry name" value="Fe,Mn superoxide dismutase (SOD), N-terminal domain"/>
    <property type="match status" value="1"/>
</dbReference>
<keyword evidence="4" id="KW-0479">Metal-binding</keyword>
<feature type="domain" description="Manganese/iron superoxide dismutase N-terminal" evidence="11">
    <location>
        <begin position="465"/>
        <end position="532"/>
    </location>
</feature>
<organism evidence="13 14">
    <name type="scientific">Friedmanniomyces endolithicus</name>
    <dbReference type="NCBI Taxonomy" id="329885"/>
    <lineage>
        <taxon>Eukaryota</taxon>
        <taxon>Fungi</taxon>
        <taxon>Dikarya</taxon>
        <taxon>Ascomycota</taxon>
        <taxon>Pezizomycotina</taxon>
        <taxon>Dothideomycetes</taxon>
        <taxon>Dothideomycetidae</taxon>
        <taxon>Mycosphaerellales</taxon>
        <taxon>Teratosphaeriaceae</taxon>
        <taxon>Friedmanniomyces</taxon>
    </lineage>
</organism>
<dbReference type="Proteomes" id="UP000310066">
    <property type="component" value="Unassembled WGS sequence"/>
</dbReference>
<dbReference type="GO" id="GO:0030145">
    <property type="term" value="F:manganese ion binding"/>
    <property type="evidence" value="ECO:0007669"/>
    <property type="project" value="TreeGrafter"/>
</dbReference>
<evidence type="ECO:0000256" key="2">
    <source>
        <dbReference type="ARBA" id="ARBA00008714"/>
    </source>
</evidence>
<accession>A0A4U0UX13</accession>
<comment type="cofactor">
    <cofactor evidence="1">
        <name>Mn(2+)</name>
        <dbReference type="ChEBI" id="CHEBI:29035"/>
    </cofactor>
</comment>
<evidence type="ECO:0000259" key="12">
    <source>
        <dbReference type="Pfam" id="PF02777"/>
    </source>
</evidence>